<reference evidence="1 2" key="1">
    <citation type="submission" date="2016-06" db="EMBL/GenBank/DDBJ databases">
        <authorList>
            <person name="Kjaerup R.B."/>
            <person name="Dalgaard T.S."/>
            <person name="Juul-Madsen H.R."/>
        </authorList>
    </citation>
    <scope>NUCLEOTIDE SEQUENCE [LARGE SCALE GENOMIC DNA]</scope>
    <source>
        <strain evidence="1 2">DSM 43818</strain>
    </source>
</reference>
<dbReference type="AlphaFoldDB" id="A0A1C6RKV4"/>
<dbReference type="STRING" id="145857.GA0070616_1363"/>
<accession>A0A1C6RKV4</accession>
<evidence type="ECO:0000313" key="2">
    <source>
        <dbReference type="Proteomes" id="UP000199699"/>
    </source>
</evidence>
<dbReference type="RefSeq" id="WP_091077950.1">
    <property type="nucleotide sequence ID" value="NZ_FMHT01000003.1"/>
</dbReference>
<evidence type="ECO:0000313" key="1">
    <source>
        <dbReference type="EMBL" id="SCL17807.1"/>
    </source>
</evidence>
<protein>
    <submittedName>
        <fullName evidence="1">Uncharacterized protein</fullName>
    </submittedName>
</protein>
<dbReference type="EMBL" id="FMHT01000003">
    <property type="protein sequence ID" value="SCL17807.1"/>
    <property type="molecule type" value="Genomic_DNA"/>
</dbReference>
<name>A0A1C6RKV4_9ACTN</name>
<gene>
    <name evidence="1" type="ORF">GA0070616_1363</name>
</gene>
<proteinExistence type="predicted"/>
<organism evidence="1 2">
    <name type="scientific">Micromonospora nigra</name>
    <dbReference type="NCBI Taxonomy" id="145857"/>
    <lineage>
        <taxon>Bacteria</taxon>
        <taxon>Bacillati</taxon>
        <taxon>Actinomycetota</taxon>
        <taxon>Actinomycetes</taxon>
        <taxon>Micromonosporales</taxon>
        <taxon>Micromonosporaceae</taxon>
        <taxon>Micromonospora</taxon>
    </lineage>
</organism>
<dbReference type="Proteomes" id="UP000199699">
    <property type="component" value="Unassembled WGS sequence"/>
</dbReference>
<sequence>MTSTIEQNTTADPRAYGLALVTEGVATGLPVPTNILIGSTTSMSMQFSRHDTAAVDRWATYLELPAPTRQAHVFDVDRNNPWQTYSAEVHRSGNFNGWSVTVWCAAAATADAITKATTGGAK</sequence>
<keyword evidence="2" id="KW-1185">Reference proteome</keyword>